<dbReference type="AlphaFoldDB" id="A0A502EKM6"/>
<evidence type="ECO:0000313" key="2">
    <source>
        <dbReference type="EMBL" id="TPG37046.1"/>
    </source>
</evidence>
<keyword evidence="3" id="KW-1185">Reference proteome</keyword>
<reference evidence="2 3" key="1">
    <citation type="journal article" date="2019" name="Environ. Microbiol.">
        <title>Species interactions and distinct microbial communities in high Arctic permafrost affected cryosols are associated with the CH4 and CO2 gas fluxes.</title>
        <authorList>
            <person name="Altshuler I."/>
            <person name="Hamel J."/>
            <person name="Turney S."/>
            <person name="Magnuson E."/>
            <person name="Levesque R."/>
            <person name="Greer C."/>
            <person name="Whyte L.G."/>
        </authorList>
    </citation>
    <scope>NUCLEOTIDE SEQUENCE [LARGE SCALE GENOMIC DNA]</scope>
    <source>
        <strain evidence="2 3">S5.20</strain>
    </source>
</reference>
<evidence type="ECO:0000313" key="3">
    <source>
        <dbReference type="Proteomes" id="UP000320095"/>
    </source>
</evidence>
<organism evidence="2 3">
    <name type="scientific">Mycolicibacterium hodleri</name>
    <dbReference type="NCBI Taxonomy" id="49897"/>
    <lineage>
        <taxon>Bacteria</taxon>
        <taxon>Bacillati</taxon>
        <taxon>Actinomycetota</taxon>
        <taxon>Actinomycetes</taxon>
        <taxon>Mycobacteriales</taxon>
        <taxon>Mycobacteriaceae</taxon>
        <taxon>Mycolicibacterium</taxon>
    </lineage>
</organism>
<comment type="caution">
    <text evidence="2">The sequence shown here is derived from an EMBL/GenBank/DDBJ whole genome shotgun (WGS) entry which is preliminary data.</text>
</comment>
<accession>A0A502EKM6</accession>
<proteinExistence type="predicted"/>
<gene>
    <name evidence="2" type="ORF">EAH80_04050</name>
</gene>
<dbReference type="RefSeq" id="WP_140688115.1">
    <property type="nucleotide sequence ID" value="NZ_RCZG01000001.1"/>
</dbReference>
<evidence type="ECO:0000256" key="1">
    <source>
        <dbReference type="SAM" id="MobiDB-lite"/>
    </source>
</evidence>
<dbReference type="Proteomes" id="UP000320095">
    <property type="component" value="Unassembled WGS sequence"/>
</dbReference>
<name>A0A502EKM6_9MYCO</name>
<protein>
    <submittedName>
        <fullName evidence="2">Uncharacterized protein</fullName>
    </submittedName>
</protein>
<feature type="region of interest" description="Disordered" evidence="1">
    <location>
        <begin position="16"/>
        <end position="39"/>
    </location>
</feature>
<sequence>MPDESLTMPRRVRTAIAANGERQSTQPVHPEGAPRHPGWLLDVQRPVCTGRRERTVTVSSKLFHRNGFRLILAVPTAGSTPIFPTSP</sequence>
<dbReference type="EMBL" id="RCZG01000001">
    <property type="protein sequence ID" value="TPG37046.1"/>
    <property type="molecule type" value="Genomic_DNA"/>
</dbReference>